<dbReference type="Pfam" id="PF16344">
    <property type="entry name" value="FecR_C"/>
    <property type="match status" value="1"/>
</dbReference>
<evidence type="ECO:0000313" key="5">
    <source>
        <dbReference type="Proteomes" id="UP001055114"/>
    </source>
</evidence>
<dbReference type="PIRSF" id="PIRSF018266">
    <property type="entry name" value="FecR"/>
    <property type="match status" value="1"/>
</dbReference>
<dbReference type="PANTHER" id="PTHR30273">
    <property type="entry name" value="PERIPLASMIC SIGNAL SENSOR AND SIGMA FACTOR ACTIVATOR FECR-RELATED"/>
    <property type="match status" value="1"/>
</dbReference>
<accession>A0AA37K5K3</accession>
<name>A0AA37K5K3_9BACT</name>
<keyword evidence="1" id="KW-0812">Transmembrane</keyword>
<dbReference type="EMBL" id="BQNZ01000001">
    <property type="protein sequence ID" value="GKH70454.1"/>
    <property type="molecule type" value="Genomic_DNA"/>
</dbReference>
<feature type="domain" description="FecR protein" evidence="2">
    <location>
        <begin position="130"/>
        <end position="221"/>
    </location>
</feature>
<evidence type="ECO:0000313" key="4">
    <source>
        <dbReference type="EMBL" id="GKH70454.1"/>
    </source>
</evidence>
<dbReference type="GeneID" id="49204299"/>
<evidence type="ECO:0000256" key="1">
    <source>
        <dbReference type="SAM" id="Phobius"/>
    </source>
</evidence>
<dbReference type="PANTHER" id="PTHR30273:SF2">
    <property type="entry name" value="PROTEIN FECR"/>
    <property type="match status" value="1"/>
</dbReference>
<protein>
    <submittedName>
        <fullName evidence="4">Anti-sigma factor</fullName>
    </submittedName>
</protein>
<feature type="domain" description="Protein FecR C-terminal" evidence="3">
    <location>
        <begin position="269"/>
        <end position="331"/>
    </location>
</feature>
<dbReference type="AlphaFoldDB" id="A0AA37K5K3"/>
<proteinExistence type="predicted"/>
<dbReference type="InterPro" id="IPR012373">
    <property type="entry name" value="Ferrdict_sens_TM"/>
</dbReference>
<dbReference type="InterPro" id="IPR006860">
    <property type="entry name" value="FecR"/>
</dbReference>
<dbReference type="Gene3D" id="3.55.50.30">
    <property type="match status" value="1"/>
</dbReference>
<keyword evidence="1" id="KW-1133">Transmembrane helix</keyword>
<dbReference type="FunFam" id="2.60.120.1440:FF:000001">
    <property type="entry name" value="Putative anti-sigma factor"/>
    <property type="match status" value="1"/>
</dbReference>
<organism evidence="4 5">
    <name type="scientific">Parabacteroides merdae</name>
    <dbReference type="NCBI Taxonomy" id="46503"/>
    <lineage>
        <taxon>Bacteria</taxon>
        <taxon>Pseudomonadati</taxon>
        <taxon>Bacteroidota</taxon>
        <taxon>Bacteroidia</taxon>
        <taxon>Bacteroidales</taxon>
        <taxon>Tannerellaceae</taxon>
        <taxon>Parabacteroides</taxon>
    </lineage>
</organism>
<dbReference type="Gene3D" id="2.60.120.1440">
    <property type="match status" value="1"/>
</dbReference>
<reference evidence="4" key="1">
    <citation type="submission" date="2022-01" db="EMBL/GenBank/DDBJ databases">
        <title>Novel bile acid biosynthetic pathways are enriched in the microbiome of centenarians.</title>
        <authorList>
            <person name="Sato Y."/>
            <person name="Atarashi K."/>
            <person name="Plichta R.D."/>
            <person name="Arai Y."/>
            <person name="Sasajima S."/>
            <person name="Kearney M.S."/>
            <person name="Suda W."/>
            <person name="Takeshita K."/>
            <person name="Sasaki T."/>
            <person name="Okamoto S."/>
            <person name="Skelly N.A."/>
            <person name="Okamura Y."/>
            <person name="Vlamakis H."/>
            <person name="Li Y."/>
            <person name="Tanoue T."/>
            <person name="Takei H."/>
            <person name="Nittono H."/>
            <person name="Narushima S."/>
            <person name="Irie J."/>
            <person name="Itoh H."/>
            <person name="Moriya K."/>
            <person name="Sugiura Y."/>
            <person name="Suematsu M."/>
            <person name="Moritoki N."/>
            <person name="Shibata S."/>
            <person name="Littman R.D."/>
            <person name="Fischbach A.M."/>
            <person name="Uwamino Y."/>
            <person name="Inoue T."/>
            <person name="Honda A."/>
            <person name="Hattori M."/>
            <person name="Murai T."/>
            <person name="Xavier J.R."/>
            <person name="Hirose N."/>
            <person name="Honda K."/>
        </authorList>
    </citation>
    <scope>NUCLEOTIDE SEQUENCE</scope>
    <source>
        <strain evidence="4">CE91-St3</strain>
    </source>
</reference>
<evidence type="ECO:0000259" key="2">
    <source>
        <dbReference type="Pfam" id="PF04773"/>
    </source>
</evidence>
<dbReference type="Pfam" id="PF04773">
    <property type="entry name" value="FecR"/>
    <property type="match status" value="1"/>
</dbReference>
<comment type="caution">
    <text evidence="4">The sequence shown here is derived from an EMBL/GenBank/DDBJ whole genome shotgun (WGS) entry which is preliminary data.</text>
</comment>
<dbReference type="InterPro" id="IPR032508">
    <property type="entry name" value="FecR_C"/>
</dbReference>
<dbReference type="Proteomes" id="UP001055114">
    <property type="component" value="Unassembled WGS sequence"/>
</dbReference>
<keyword evidence="1" id="KW-0472">Membrane</keyword>
<gene>
    <name evidence="4" type="ORF">CE91St3_03170</name>
</gene>
<dbReference type="GO" id="GO:0016989">
    <property type="term" value="F:sigma factor antagonist activity"/>
    <property type="evidence" value="ECO:0007669"/>
    <property type="project" value="TreeGrafter"/>
</dbReference>
<sequence>MGIGKEHMDGISLDTALLFKYFRGLTTGEERKRVEDWMQISEENEKTVLQAARIFYISQTSERILSRNSIEAYKKVQKRIDKRKKKIRLYEISIVAACFVGLLVISTAISFLLRKSSVLAPQQITVCANRGVRTSLDLPDGSIAYLNSGSTLSYPSSYDAEERKVTLVGEAYFSVKHDPAHPFIVSVSHDRLRVKVLGTEFNVRAYEKENVVQTTLVSGSVNIVMKEDKGKTNERNLYPSEKAVYDLTDKTLEVINVDVESEIAWKEGRLVFKETPLPEVLRCLANFYNVDFKVMDPVLDSYRLTGTFNNRQLSQILDYLRISSRIDYSIKRMEMDDSLSAQREQVVLRRIK</sequence>
<dbReference type="RefSeq" id="WP_005634033.1">
    <property type="nucleotide sequence ID" value="NZ_BAABYG010000001.1"/>
</dbReference>
<evidence type="ECO:0000259" key="3">
    <source>
        <dbReference type="Pfam" id="PF16344"/>
    </source>
</evidence>
<feature type="transmembrane region" description="Helical" evidence="1">
    <location>
        <begin position="89"/>
        <end position="113"/>
    </location>
</feature>